<feature type="signal peptide" evidence="2">
    <location>
        <begin position="1"/>
        <end position="17"/>
    </location>
</feature>
<dbReference type="Gene3D" id="1.10.287.210">
    <property type="match status" value="1"/>
</dbReference>
<feature type="transmembrane region" description="Helical" evidence="1">
    <location>
        <begin position="518"/>
        <end position="542"/>
    </location>
</feature>
<evidence type="ECO:0000256" key="1">
    <source>
        <dbReference type="SAM" id="Phobius"/>
    </source>
</evidence>
<dbReference type="Ensembl" id="ENSPCET00000009058.1">
    <property type="protein sequence ID" value="ENSPCEP00000008745.1"/>
    <property type="gene ID" value="ENSPCEG00000007030.1"/>
</dbReference>
<dbReference type="CDD" id="cd09850">
    <property type="entry name" value="Ebola-like_HR1-HR2"/>
    <property type="match status" value="1"/>
</dbReference>
<organism evidence="3 4">
    <name type="scientific">Pelusios castaneus</name>
    <name type="common">West African mud turtle</name>
    <dbReference type="NCBI Taxonomy" id="367368"/>
    <lineage>
        <taxon>Eukaryota</taxon>
        <taxon>Metazoa</taxon>
        <taxon>Chordata</taxon>
        <taxon>Craniata</taxon>
        <taxon>Vertebrata</taxon>
        <taxon>Euteleostomi</taxon>
        <taxon>Archelosauria</taxon>
        <taxon>Testudinata</taxon>
        <taxon>Testudines</taxon>
        <taxon>Pleurodira</taxon>
        <taxon>Pelomedusidae</taxon>
        <taxon>Pelusios</taxon>
    </lineage>
</organism>
<keyword evidence="1" id="KW-1133">Transmembrane helix</keyword>
<dbReference type="PANTHER" id="PTHR10424:SF68">
    <property type="entry name" value="ENDOGENOUS RETROVIRUS GROUP 3 MEMBER 1 ENV POLYPROTEIN"/>
    <property type="match status" value="1"/>
</dbReference>
<sequence>MQVVFLLFSLYFHYCYGWENTFIALGEAIADSFNLSNCWVCGGPGDLNEWPWVAQPVQPKWWVSNLSVVRNGTEIWAQDSSPWRLYSSGMGVLCLNRTRQDGVHVGQSKCEWTLSPGFDCWDADCLPYNCSKYQGRWNHTHVKLTNDTWVACTYRLYQLHYGDGCEAVQQDKFFNDYLFLGCQRDNTTDKNHVIQFYRWAWQHENGTRTTHFRQFWSSTNQPQWGCNCVWKAGAGAWKCEHCNSAGESVILPGLMGGPLGLGDHLYFEYPKYSLNNSLWALSPGKDSDPWDGPFPNGTWALKGHYWICGQYAYRRLPPNWSGICYIGYIKPLFFLLSLHKGSTLGIKVYDDLIRKQWSLDSTLTSGSSQKWGTQEWPPERIIEHYGPATWNPNELVTGAREPIYNLNRIIRLQAVLEIVTNQTAKALDLLADQATQMRTAIYQHHIALDYLLAEEGGLCAKFNESNCCLQIDDNGKAVKQLTKEMRKLAHVPVQTWQGWDTDWLTSWLPQQKWIRQGFLFALYIILALLAFACLAPCFIASIRRIATQIANQRIMVLFRPLKAEDWGY</sequence>
<evidence type="ECO:0000256" key="2">
    <source>
        <dbReference type="SAM" id="SignalP"/>
    </source>
</evidence>
<keyword evidence="4" id="KW-1185">Reference proteome</keyword>
<keyword evidence="1" id="KW-0812">Transmembrane</keyword>
<feature type="chain" id="PRO_5034590668" evidence="2">
    <location>
        <begin position="18"/>
        <end position="568"/>
    </location>
</feature>
<dbReference type="SUPFAM" id="SSF58069">
    <property type="entry name" value="Virus ectodomain"/>
    <property type="match status" value="1"/>
</dbReference>
<accession>A0A8C8RNZ5</accession>
<dbReference type="Proteomes" id="UP000694393">
    <property type="component" value="Unplaced"/>
</dbReference>
<reference evidence="3" key="2">
    <citation type="submission" date="2025-09" db="UniProtKB">
        <authorList>
            <consortium name="Ensembl"/>
        </authorList>
    </citation>
    <scope>IDENTIFICATION</scope>
</reference>
<protein>
    <submittedName>
        <fullName evidence="3">Uncharacterized protein</fullName>
    </submittedName>
</protein>
<dbReference type="PANTHER" id="PTHR10424">
    <property type="entry name" value="VIRAL ENVELOPE PROTEIN"/>
    <property type="match status" value="1"/>
</dbReference>
<evidence type="ECO:0000313" key="3">
    <source>
        <dbReference type="Ensembl" id="ENSPCEP00000008745.1"/>
    </source>
</evidence>
<dbReference type="Pfam" id="PF00429">
    <property type="entry name" value="TLV_coat"/>
    <property type="match status" value="1"/>
</dbReference>
<keyword evidence="2" id="KW-0732">Signal</keyword>
<name>A0A8C8RNZ5_9SAUR</name>
<reference evidence="3" key="1">
    <citation type="submission" date="2025-08" db="UniProtKB">
        <authorList>
            <consortium name="Ensembl"/>
        </authorList>
    </citation>
    <scope>IDENTIFICATION</scope>
</reference>
<dbReference type="AlphaFoldDB" id="A0A8C8RNZ5"/>
<dbReference type="InterPro" id="IPR018154">
    <property type="entry name" value="TLV/ENV_coat_polyprotein"/>
</dbReference>
<evidence type="ECO:0000313" key="4">
    <source>
        <dbReference type="Proteomes" id="UP000694393"/>
    </source>
</evidence>
<proteinExistence type="predicted"/>
<keyword evidence="1" id="KW-0472">Membrane</keyword>